<feature type="domain" description="Protein kinase" evidence="8">
    <location>
        <begin position="48"/>
        <end position="309"/>
    </location>
</feature>
<dbReference type="EMBL" id="CP114040">
    <property type="protein sequence ID" value="WAS97521.1"/>
    <property type="molecule type" value="Genomic_DNA"/>
</dbReference>
<dbReference type="Proteomes" id="UP001164459">
    <property type="component" value="Chromosome"/>
</dbReference>
<dbReference type="SUPFAM" id="SSF56112">
    <property type="entry name" value="Protein kinase-like (PK-like)"/>
    <property type="match status" value="1"/>
</dbReference>
<feature type="compositionally biased region" description="Low complexity" evidence="6">
    <location>
        <begin position="378"/>
        <end position="397"/>
    </location>
</feature>
<dbReference type="Pfam" id="PF00069">
    <property type="entry name" value="Pkinase"/>
    <property type="match status" value="1"/>
</dbReference>
<protein>
    <submittedName>
        <fullName evidence="9">Protein kinase</fullName>
    </submittedName>
</protein>
<evidence type="ECO:0000256" key="6">
    <source>
        <dbReference type="SAM" id="MobiDB-lite"/>
    </source>
</evidence>
<dbReference type="PANTHER" id="PTHR43289">
    <property type="entry name" value="MITOGEN-ACTIVATED PROTEIN KINASE KINASE KINASE 20-RELATED"/>
    <property type="match status" value="1"/>
</dbReference>
<keyword evidence="7" id="KW-0812">Transmembrane</keyword>
<feature type="region of interest" description="Disordered" evidence="6">
    <location>
        <begin position="370"/>
        <end position="470"/>
    </location>
</feature>
<dbReference type="InterPro" id="IPR000719">
    <property type="entry name" value="Prot_kinase_dom"/>
</dbReference>
<evidence type="ECO:0000256" key="7">
    <source>
        <dbReference type="SAM" id="Phobius"/>
    </source>
</evidence>
<evidence type="ECO:0000313" key="10">
    <source>
        <dbReference type="Proteomes" id="UP001164459"/>
    </source>
</evidence>
<keyword evidence="7" id="KW-1133">Transmembrane helix</keyword>
<keyword evidence="4 5" id="KW-0067">ATP-binding</keyword>
<feature type="compositionally biased region" description="Low complexity" evidence="6">
    <location>
        <begin position="429"/>
        <end position="453"/>
    </location>
</feature>
<keyword evidence="10" id="KW-1185">Reference proteome</keyword>
<sequence>MTGDDVDGTGPTQATPAEGDAPTDLASGITRRADAPDSLLGGVLAGRYRIERRLGSGGMGAVYAGTHLMLDRPIAVKVIKPRFGDDPGIAQRFIQEARAASVIAHAHVVEITDFGETDGGTAFFVMERLEGEDLAATVTREGPLVWQRVVHIGEQIARALAAAHKHGVVHRDIKPANCFRLTRDDDPDYIKVLDFGLAKVVGGASRGGDASLTQTGALLGTPGYIAPELYRGLAADHRVDIYALGALMHKLLTGELPPMRLGSDGPSELALSTVPPGLQAILRRALADDPAARYPTAQALAADLRHLASGTGVSLDPGSTPPGASGPILTVTRDARGISFTIGAPLLGALLLGLGLFAFFSLRAGSLPPAEPTGVPVEPAHAAADPGPPVVAAAPASSEPPPVPAAPTELPPAEPRSPTAPAELPPAEPRTAAATTEPPTGADAEPATAAAATSGPDEPASPAVSDLPKGSPAAIQKAIRRRCAGAFGYTVKLQWKADADGRLIPGSAKVLGPQNNDAESCALRQLVRSEFAWTPGETYTHAFKSG</sequence>
<keyword evidence="2 5" id="KW-0547">Nucleotide-binding</keyword>
<reference evidence="9" key="1">
    <citation type="submission" date="2022-11" db="EMBL/GenBank/DDBJ databases">
        <title>Minimal conservation of predation-associated metabolite biosynthetic gene clusters underscores biosynthetic potential of Myxococcota including descriptions for ten novel species: Archangium lansinium sp. nov., Myxococcus landrumus sp. nov., Nannocystis bai.</title>
        <authorList>
            <person name="Ahearne A."/>
            <person name="Stevens C."/>
            <person name="Dowd S."/>
        </authorList>
    </citation>
    <scope>NUCLEOTIDE SEQUENCE</scope>
    <source>
        <strain evidence="9">Fl3</strain>
    </source>
</reference>
<dbReference type="PANTHER" id="PTHR43289:SF6">
    <property type="entry name" value="SERINE_THREONINE-PROTEIN KINASE NEKL-3"/>
    <property type="match status" value="1"/>
</dbReference>
<organism evidence="9 10">
    <name type="scientific">Nannocystis punicea</name>
    <dbReference type="NCBI Taxonomy" id="2995304"/>
    <lineage>
        <taxon>Bacteria</taxon>
        <taxon>Pseudomonadati</taxon>
        <taxon>Myxococcota</taxon>
        <taxon>Polyangia</taxon>
        <taxon>Nannocystales</taxon>
        <taxon>Nannocystaceae</taxon>
        <taxon>Nannocystis</taxon>
    </lineage>
</organism>
<keyword evidence="7" id="KW-0472">Membrane</keyword>
<dbReference type="RefSeq" id="WP_269039892.1">
    <property type="nucleotide sequence ID" value="NZ_CP114040.1"/>
</dbReference>
<dbReference type="PROSITE" id="PS50011">
    <property type="entry name" value="PROTEIN_KINASE_DOM"/>
    <property type="match status" value="1"/>
</dbReference>
<feature type="compositionally biased region" description="Pro residues" evidence="6">
    <location>
        <begin position="398"/>
        <end position="415"/>
    </location>
</feature>
<evidence type="ECO:0000256" key="5">
    <source>
        <dbReference type="PROSITE-ProRule" id="PRU10141"/>
    </source>
</evidence>
<accession>A0ABY7HE18</accession>
<dbReference type="Gene3D" id="1.10.510.10">
    <property type="entry name" value="Transferase(Phosphotransferase) domain 1"/>
    <property type="match status" value="1"/>
</dbReference>
<feature type="transmembrane region" description="Helical" evidence="7">
    <location>
        <begin position="338"/>
        <end position="360"/>
    </location>
</feature>
<dbReference type="PROSITE" id="PS00107">
    <property type="entry name" value="PROTEIN_KINASE_ATP"/>
    <property type="match status" value="1"/>
</dbReference>
<dbReference type="SMART" id="SM00220">
    <property type="entry name" value="S_TKc"/>
    <property type="match status" value="1"/>
</dbReference>
<dbReference type="CDD" id="cd14014">
    <property type="entry name" value="STKc_PknB_like"/>
    <property type="match status" value="1"/>
</dbReference>
<keyword evidence="1" id="KW-0808">Transferase</keyword>
<dbReference type="InterPro" id="IPR017441">
    <property type="entry name" value="Protein_kinase_ATP_BS"/>
</dbReference>
<evidence type="ECO:0000256" key="4">
    <source>
        <dbReference type="ARBA" id="ARBA00022840"/>
    </source>
</evidence>
<dbReference type="GO" id="GO:0016301">
    <property type="term" value="F:kinase activity"/>
    <property type="evidence" value="ECO:0007669"/>
    <property type="project" value="UniProtKB-KW"/>
</dbReference>
<keyword evidence="3 9" id="KW-0418">Kinase</keyword>
<evidence type="ECO:0000313" key="9">
    <source>
        <dbReference type="EMBL" id="WAS97521.1"/>
    </source>
</evidence>
<feature type="binding site" evidence="5">
    <location>
        <position position="77"/>
    </location>
    <ligand>
        <name>ATP</name>
        <dbReference type="ChEBI" id="CHEBI:30616"/>
    </ligand>
</feature>
<evidence type="ECO:0000259" key="8">
    <source>
        <dbReference type="PROSITE" id="PS50011"/>
    </source>
</evidence>
<evidence type="ECO:0000256" key="3">
    <source>
        <dbReference type="ARBA" id="ARBA00022777"/>
    </source>
</evidence>
<evidence type="ECO:0000256" key="2">
    <source>
        <dbReference type="ARBA" id="ARBA00022741"/>
    </source>
</evidence>
<dbReference type="InterPro" id="IPR011009">
    <property type="entry name" value="Kinase-like_dom_sf"/>
</dbReference>
<proteinExistence type="predicted"/>
<gene>
    <name evidence="9" type="ORF">O0S08_15355</name>
</gene>
<feature type="region of interest" description="Disordered" evidence="6">
    <location>
        <begin position="1"/>
        <end position="31"/>
    </location>
</feature>
<name>A0ABY7HE18_9BACT</name>
<dbReference type="Gene3D" id="3.30.200.20">
    <property type="entry name" value="Phosphorylase Kinase, domain 1"/>
    <property type="match status" value="1"/>
</dbReference>
<evidence type="ECO:0000256" key="1">
    <source>
        <dbReference type="ARBA" id="ARBA00022679"/>
    </source>
</evidence>